<keyword evidence="1" id="KW-0067">ATP-binding</keyword>
<dbReference type="OrthoDB" id="9803907at2"/>
<sequence>MRLTAALALGRLAAWLSRAVLGRSGGVIGGRVLAAVAPDATSRLARHHRVVLVSGTNGKSTSTAMLAAALGVQRRPATNADGANTPAGLCWTVATASAPDVVLEVDEAWLPWAVRTFDPVAVVLLNLARDQLHRNPEVSRLAQRWRDALSAVPLVVANADDPWVVWAAGTAERQVWVAAGQEWDEDSLMCPACGDLLDRGAAWSCRCGTARPTPDWVLRPGAIVAPNGDAVRYATLPGNSNLANAAMALAAAVELGIPPVAAGRSLAGVRVVAGRYATTRVGNHEIRLVLAKNPASWRSALDMIGGDSAAVLLAFNAEGADGRDTSWLYDVDFSVLRGRSVVVCGSRATDLAVRLEMAGVEVAGQYADERTALHAIRPGTVDLLATYTAFQHARRALTRAA</sequence>
<comment type="pathway">
    <text evidence="1">Cell wall biogenesis; peptidoglycan biosynthesis.</text>
</comment>
<comment type="catalytic activity">
    <reaction evidence="1">
        <text>beta-D-GlcNAc-(1-&gt;4)-Mur2Ac(oyl-L-Ala-gamma-D-O-P-Glu-L-Lys-D-Ala-D-Ala)-di-trans,octa-cis-undecaprenyl diphosphate + NH4(+) = beta-D-GlcNAc-(1-&gt;4)-Mur2Ac(oyl-L-Ala-D-isoglutaminyl-L-Lys-D-Ala-D-Ala)-di-trans,octa-cis-undecaprenyl diphosphate + phosphate + H(+)</text>
        <dbReference type="Rhea" id="RHEA:57932"/>
        <dbReference type="ChEBI" id="CHEBI:15378"/>
        <dbReference type="ChEBI" id="CHEBI:28938"/>
        <dbReference type="ChEBI" id="CHEBI:43474"/>
        <dbReference type="ChEBI" id="CHEBI:62233"/>
        <dbReference type="ChEBI" id="CHEBI:143132"/>
    </reaction>
</comment>
<dbReference type="GO" id="GO:0008270">
    <property type="term" value="F:zinc ion binding"/>
    <property type="evidence" value="ECO:0007669"/>
    <property type="project" value="UniProtKB-UniRule"/>
</dbReference>
<dbReference type="PANTHER" id="PTHR23135">
    <property type="entry name" value="MUR LIGASE FAMILY MEMBER"/>
    <property type="match status" value="1"/>
</dbReference>
<dbReference type="AlphaFoldDB" id="A0A3N0GUW6"/>
<feature type="binding site" evidence="1">
    <location>
        <position position="205"/>
    </location>
    <ligand>
        <name>Zn(2+)</name>
        <dbReference type="ChEBI" id="CHEBI:29105"/>
    </ligand>
</feature>
<comment type="similarity">
    <text evidence="1">Belongs to the MurCDEF family. MurT subfamily.</text>
</comment>
<keyword evidence="1" id="KW-0573">Peptidoglycan synthesis</keyword>
<evidence type="ECO:0000313" key="3">
    <source>
        <dbReference type="EMBL" id="RNM16219.1"/>
    </source>
</evidence>
<feature type="binding site" evidence="1">
    <location>
        <position position="193"/>
    </location>
    <ligand>
        <name>Zn(2+)</name>
        <dbReference type="ChEBI" id="CHEBI:29105"/>
    </ligand>
</feature>
<protein>
    <recommendedName>
        <fullName evidence="1">Lipid II isoglutaminyl synthase (glutamine-hydrolyzing) subunit MurT</fullName>
        <ecNumber evidence="1">6.3.5.13</ecNumber>
    </recommendedName>
</protein>
<keyword evidence="1 3" id="KW-0436">Ligase</keyword>
<proteinExistence type="inferred from homology"/>
<dbReference type="InterPro" id="IPR013564">
    <property type="entry name" value="MurT_C"/>
</dbReference>
<dbReference type="InterPro" id="IPR036565">
    <property type="entry name" value="Mur-like_cat_sf"/>
</dbReference>
<dbReference type="Gene3D" id="3.40.1190.10">
    <property type="entry name" value="Mur-like, catalytic domain"/>
    <property type="match status" value="1"/>
</dbReference>
<name>A0A3N0GUW6_9ACTN</name>
<keyword evidence="1" id="KW-0133">Cell shape</keyword>
<gene>
    <name evidence="1" type="primary">murT</name>
    <name evidence="3" type="ORF">EFL26_08415</name>
</gene>
<dbReference type="EMBL" id="RJSF01000019">
    <property type="protein sequence ID" value="RNM16219.1"/>
    <property type="molecule type" value="Genomic_DNA"/>
</dbReference>
<keyword evidence="4" id="KW-1185">Reference proteome</keyword>
<feature type="active site" evidence="1">
    <location>
        <position position="324"/>
    </location>
</feature>
<keyword evidence="1" id="KW-0547">Nucleotide-binding</keyword>
<accession>A0A3N0GUW6</accession>
<comment type="catalytic activity">
    <reaction evidence="1">
        <text>beta-D-GlcNAc-(1-&gt;4)-Mur2Ac(oyl-L-Ala-gamma-D-Glu-L-Lys-D-Ala-D-Ala)-di-trans,octa-cis-undecaprenyl diphosphate + ATP = beta-D-GlcNAc-(1-&gt;4)-Mur2Ac(oyl-L-Ala-gamma-D-O-P-Glu-L-Lys-D-Ala-D-Ala)-di-trans,octa-cis-undecaprenyl diphosphate + ADP</text>
        <dbReference type="Rhea" id="RHEA:59488"/>
        <dbReference type="ChEBI" id="CHEBI:30616"/>
        <dbReference type="ChEBI" id="CHEBI:60033"/>
        <dbReference type="ChEBI" id="CHEBI:143132"/>
        <dbReference type="ChEBI" id="CHEBI:456216"/>
    </reaction>
</comment>
<dbReference type="Pfam" id="PF08353">
    <property type="entry name" value="MurT_C"/>
    <property type="match status" value="1"/>
</dbReference>
<dbReference type="GO" id="GO:0005524">
    <property type="term" value="F:ATP binding"/>
    <property type="evidence" value="ECO:0007669"/>
    <property type="project" value="UniProtKB-UniRule"/>
</dbReference>
<feature type="binding site" evidence="1">
    <location>
        <position position="207"/>
    </location>
    <ligand>
        <name>Zn(2+)</name>
        <dbReference type="ChEBI" id="CHEBI:29105"/>
    </ligand>
</feature>
<keyword evidence="1" id="KW-0961">Cell wall biogenesis/degradation</keyword>
<dbReference type="EC" id="6.3.5.13" evidence="1"/>
<dbReference type="SUPFAM" id="SSF53623">
    <property type="entry name" value="MurD-like peptide ligases, catalytic domain"/>
    <property type="match status" value="1"/>
</dbReference>
<dbReference type="UniPathway" id="UPA00219"/>
<feature type="binding site" evidence="1">
    <location>
        <position position="190"/>
    </location>
    <ligand>
        <name>Zn(2+)</name>
        <dbReference type="ChEBI" id="CHEBI:29105"/>
    </ligand>
</feature>
<comment type="function">
    <text evidence="1">The lipid II isoglutaminyl synthase complex catalyzes the formation of alpha-D-isoglutamine in the cell wall lipid II stem peptide. The MurT subunit catalyzes the ATP-dependent amidation of D-glutamate residue of lipid II, converting it to an isoglutamine residue.</text>
</comment>
<dbReference type="Proteomes" id="UP000279994">
    <property type="component" value="Unassembled WGS sequence"/>
</dbReference>
<comment type="catalytic activity">
    <reaction evidence="1">
        <text>beta-D-GlcNAc-(1-&gt;4)-Mur2Ac(oyl-L-Ala-gamma-D-Glu-L-Lys-D-Ala-D-Ala)-di-trans,octa-cis-undecaprenyl diphosphate + L-glutamine + ATP + H2O = beta-D-GlcNAc-(1-&gt;4)-Mur2Ac(oyl-L-Ala-D-isoglutaminyl-L-Lys-D-Ala-D-Ala)-di-trans,octa-cis-undecaprenyl diphosphate + L-glutamate + ADP + phosphate + H(+)</text>
        <dbReference type="Rhea" id="RHEA:57928"/>
        <dbReference type="ChEBI" id="CHEBI:15377"/>
        <dbReference type="ChEBI" id="CHEBI:15378"/>
        <dbReference type="ChEBI" id="CHEBI:29985"/>
        <dbReference type="ChEBI" id="CHEBI:30616"/>
        <dbReference type="ChEBI" id="CHEBI:43474"/>
        <dbReference type="ChEBI" id="CHEBI:58359"/>
        <dbReference type="ChEBI" id="CHEBI:60033"/>
        <dbReference type="ChEBI" id="CHEBI:62233"/>
        <dbReference type="ChEBI" id="CHEBI:456216"/>
        <dbReference type="EC" id="6.3.5.13"/>
    </reaction>
</comment>
<evidence type="ECO:0000256" key="1">
    <source>
        <dbReference type="HAMAP-Rule" id="MF_02214"/>
    </source>
</evidence>
<keyword evidence="1" id="KW-0479">Metal-binding</keyword>
<dbReference type="PANTHER" id="PTHR23135:SF7">
    <property type="entry name" value="LIPID II ISOGLUTAMINYL SYNTHASE (GLUTAMINE-HYDROLYZING) SUBUNIT MURT"/>
    <property type="match status" value="1"/>
</dbReference>
<organism evidence="3 4">
    <name type="scientific">Nocardioides pocheonensis</name>
    <dbReference type="NCBI Taxonomy" id="661485"/>
    <lineage>
        <taxon>Bacteria</taxon>
        <taxon>Bacillati</taxon>
        <taxon>Actinomycetota</taxon>
        <taxon>Actinomycetes</taxon>
        <taxon>Propionibacteriales</taxon>
        <taxon>Nocardioidaceae</taxon>
        <taxon>Nocardioides</taxon>
    </lineage>
</organism>
<dbReference type="GO" id="GO:0140282">
    <property type="term" value="F:carbon-nitrogen ligase activity on lipid II"/>
    <property type="evidence" value="ECO:0007669"/>
    <property type="project" value="UniProtKB-UniRule"/>
</dbReference>
<evidence type="ECO:0000313" key="4">
    <source>
        <dbReference type="Proteomes" id="UP000279994"/>
    </source>
</evidence>
<comment type="subunit">
    <text evidence="1">Forms a heterodimer with GatD.</text>
</comment>
<dbReference type="GO" id="GO:0008360">
    <property type="term" value="P:regulation of cell shape"/>
    <property type="evidence" value="ECO:0007669"/>
    <property type="project" value="UniProtKB-KW"/>
</dbReference>
<dbReference type="GO" id="GO:0071555">
    <property type="term" value="P:cell wall organization"/>
    <property type="evidence" value="ECO:0007669"/>
    <property type="project" value="UniProtKB-KW"/>
</dbReference>
<feature type="domain" description="Lipid II isoglutaminyl synthase (glutamine-hydrolyzing) subunit MurT C-terminal" evidence="2">
    <location>
        <begin position="290"/>
        <end position="389"/>
    </location>
</feature>
<reference evidence="3 4" key="1">
    <citation type="submission" date="2018-11" db="EMBL/GenBank/DDBJ databases">
        <authorList>
            <person name="Li F."/>
        </authorList>
    </citation>
    <scope>NUCLEOTIDE SEQUENCE [LARGE SCALE GENOMIC DNA]</scope>
    <source>
        <strain evidence="3 4">Gsoil 818</strain>
    </source>
</reference>
<dbReference type="HAMAP" id="MF_02214">
    <property type="entry name" value="Lipid_II_synth_MurT"/>
    <property type="match status" value="1"/>
</dbReference>
<evidence type="ECO:0000259" key="2">
    <source>
        <dbReference type="Pfam" id="PF08353"/>
    </source>
</evidence>
<keyword evidence="1" id="KW-0862">Zinc</keyword>
<comment type="caution">
    <text evidence="3">The sequence shown here is derived from an EMBL/GenBank/DDBJ whole genome shotgun (WGS) entry which is preliminary data.</text>
</comment>
<dbReference type="GO" id="GO:0009252">
    <property type="term" value="P:peptidoglycan biosynthetic process"/>
    <property type="evidence" value="ECO:0007669"/>
    <property type="project" value="UniProtKB-UniRule"/>
</dbReference>
<dbReference type="InterPro" id="IPR043703">
    <property type="entry name" value="Lipid_II_synth_MurT"/>
</dbReference>